<accession>A0A0G7ZM13</accession>
<evidence type="ECO:0000256" key="13">
    <source>
        <dbReference type="ARBA" id="ARBA00029523"/>
    </source>
</evidence>
<dbReference type="InterPro" id="IPR004612">
    <property type="entry name" value="Resolv_RecU"/>
</dbReference>
<name>A0A0G7ZM13_9MOLU</name>
<keyword evidence="10" id="KW-0233">DNA recombination</keyword>
<dbReference type="GO" id="GO:0006281">
    <property type="term" value="P:DNA repair"/>
    <property type="evidence" value="ECO:0007669"/>
    <property type="project" value="UniProtKB-KW"/>
</dbReference>
<evidence type="ECO:0000313" key="15">
    <source>
        <dbReference type="Proteomes" id="UP000242141"/>
    </source>
</evidence>
<dbReference type="GO" id="GO:0004519">
    <property type="term" value="F:endonuclease activity"/>
    <property type="evidence" value="ECO:0007669"/>
    <property type="project" value="UniProtKB-KW"/>
</dbReference>
<evidence type="ECO:0000256" key="10">
    <source>
        <dbReference type="ARBA" id="ARBA00023172"/>
    </source>
</evidence>
<dbReference type="GO" id="GO:0003676">
    <property type="term" value="F:nucleic acid binding"/>
    <property type="evidence" value="ECO:0007669"/>
    <property type="project" value="InterPro"/>
</dbReference>
<evidence type="ECO:0000256" key="4">
    <source>
        <dbReference type="ARBA" id="ARBA00022722"/>
    </source>
</evidence>
<keyword evidence="3" id="KW-0963">Cytoplasm</keyword>
<keyword evidence="9" id="KW-0460">Magnesium</keyword>
<dbReference type="Pfam" id="PF03838">
    <property type="entry name" value="RecU"/>
    <property type="match status" value="1"/>
</dbReference>
<evidence type="ECO:0000256" key="7">
    <source>
        <dbReference type="ARBA" id="ARBA00022763"/>
    </source>
</evidence>
<dbReference type="GO" id="GO:0046872">
    <property type="term" value="F:metal ion binding"/>
    <property type="evidence" value="ECO:0007669"/>
    <property type="project" value="UniProtKB-KW"/>
</dbReference>
<sequence length="161" mass="19365">MNKQDSRNIKFELLIEQQLKEINRKKIGFFIKSPTPIKKVTIKKKEKYVYYQKALCDFIGILNKKFILLELKDISSNNFELRRLKEHQINQLVKIRKLGGESFLLFRLKKENNLIIIIRIFDYLNLIELNDKKSINMQKIKQIGYKTNLNEFIPFFIQLIN</sequence>
<protein>
    <recommendedName>
        <fullName evidence="13">Holliday junction resolvase RecU</fullName>
    </recommendedName>
</protein>
<dbReference type="GO" id="GO:0016787">
    <property type="term" value="F:hydrolase activity"/>
    <property type="evidence" value="ECO:0007669"/>
    <property type="project" value="UniProtKB-KW"/>
</dbReference>
<comment type="similarity">
    <text evidence="12">Belongs to the RecU family.</text>
</comment>
<evidence type="ECO:0000256" key="3">
    <source>
        <dbReference type="ARBA" id="ARBA00022490"/>
    </source>
</evidence>
<evidence type="ECO:0000256" key="8">
    <source>
        <dbReference type="ARBA" id="ARBA00022801"/>
    </source>
</evidence>
<evidence type="ECO:0000313" key="14">
    <source>
        <dbReference type="EMBL" id="CRX37227.1"/>
    </source>
</evidence>
<dbReference type="SUPFAM" id="SSF52980">
    <property type="entry name" value="Restriction endonuclease-like"/>
    <property type="match status" value="1"/>
</dbReference>
<evidence type="ECO:0000256" key="6">
    <source>
        <dbReference type="ARBA" id="ARBA00022759"/>
    </source>
</evidence>
<dbReference type="EMBL" id="CWGI01000001">
    <property type="protein sequence ID" value="CRX37227.1"/>
    <property type="molecule type" value="Genomic_DNA"/>
</dbReference>
<evidence type="ECO:0000256" key="5">
    <source>
        <dbReference type="ARBA" id="ARBA00022723"/>
    </source>
</evidence>
<keyword evidence="8" id="KW-0378">Hydrolase</keyword>
<keyword evidence="5" id="KW-0479">Metal-binding</keyword>
<keyword evidence="7" id="KW-0227">DNA damage</keyword>
<keyword evidence="11" id="KW-0234">DNA repair</keyword>
<dbReference type="AlphaFoldDB" id="A0A0G7ZM13"/>
<evidence type="ECO:0000256" key="1">
    <source>
        <dbReference type="ARBA" id="ARBA00001946"/>
    </source>
</evidence>
<comment type="subcellular location">
    <subcellularLocation>
        <location evidence="2">Cytoplasm</location>
    </subcellularLocation>
</comment>
<dbReference type="GO" id="GO:0006310">
    <property type="term" value="P:DNA recombination"/>
    <property type="evidence" value="ECO:0007669"/>
    <property type="project" value="UniProtKB-KW"/>
</dbReference>
<keyword evidence="4" id="KW-0540">Nuclease</keyword>
<dbReference type="Proteomes" id="UP000242141">
    <property type="component" value="Unassembled WGS sequence"/>
</dbReference>
<reference evidence="15" key="1">
    <citation type="submission" date="2015-05" db="EMBL/GenBank/DDBJ databases">
        <authorList>
            <person name="Collingro A."/>
        </authorList>
    </citation>
    <scope>NUCLEOTIDE SEQUENCE [LARGE SCALE GENOMIC DNA]</scope>
    <source>
        <strain evidence="15">Ps</strain>
    </source>
</reference>
<dbReference type="InterPro" id="IPR011856">
    <property type="entry name" value="tRNA_endonuc-like_dom_sf"/>
</dbReference>
<dbReference type="InterPro" id="IPR011335">
    <property type="entry name" value="Restrct_endonuc-II-like"/>
</dbReference>
<evidence type="ECO:0000256" key="9">
    <source>
        <dbReference type="ARBA" id="ARBA00022842"/>
    </source>
</evidence>
<keyword evidence="15" id="KW-1185">Reference proteome</keyword>
<evidence type="ECO:0000256" key="2">
    <source>
        <dbReference type="ARBA" id="ARBA00004496"/>
    </source>
</evidence>
<evidence type="ECO:0000256" key="11">
    <source>
        <dbReference type="ARBA" id="ARBA00023204"/>
    </source>
</evidence>
<evidence type="ECO:0000256" key="12">
    <source>
        <dbReference type="ARBA" id="ARBA00023447"/>
    </source>
</evidence>
<dbReference type="Gene3D" id="3.40.1350.10">
    <property type="match status" value="1"/>
</dbReference>
<proteinExistence type="inferred from homology"/>
<dbReference type="GO" id="GO:0005737">
    <property type="term" value="C:cytoplasm"/>
    <property type="evidence" value="ECO:0007669"/>
    <property type="project" value="UniProtKB-SubCell"/>
</dbReference>
<comment type="cofactor">
    <cofactor evidence="1">
        <name>Mg(2+)</name>
        <dbReference type="ChEBI" id="CHEBI:18420"/>
    </cofactor>
</comment>
<keyword evidence="6 14" id="KW-0255">Endonuclease</keyword>
<gene>
    <name evidence="14" type="ORF">HEPPS_04540</name>
</gene>
<organism evidence="14 15">
    <name type="scientific">Candidatus Hepatoplasma crinochetorum</name>
    <dbReference type="NCBI Taxonomy" id="295596"/>
    <lineage>
        <taxon>Bacteria</taxon>
        <taxon>Bacillati</taxon>
        <taxon>Mycoplasmatota</taxon>
        <taxon>Mollicutes</taxon>
        <taxon>Candidatus Hepatoplasmataceae</taxon>
        <taxon>Candidatus Hepatoplasma</taxon>
    </lineage>
</organism>